<evidence type="ECO:0000256" key="3">
    <source>
        <dbReference type="ARBA" id="ARBA00022989"/>
    </source>
</evidence>
<protein>
    <submittedName>
        <fullName evidence="7">Serpentine type 7TM GPCR chemoreceptor Srw</fullName>
    </submittedName>
</protein>
<organism evidence="7 8">
    <name type="scientific">Halocaridina rubra</name>
    <name type="common">Hawaiian red shrimp</name>
    <dbReference type="NCBI Taxonomy" id="373956"/>
    <lineage>
        <taxon>Eukaryota</taxon>
        <taxon>Metazoa</taxon>
        <taxon>Ecdysozoa</taxon>
        <taxon>Arthropoda</taxon>
        <taxon>Crustacea</taxon>
        <taxon>Multicrustacea</taxon>
        <taxon>Malacostraca</taxon>
        <taxon>Eumalacostraca</taxon>
        <taxon>Eucarida</taxon>
        <taxon>Decapoda</taxon>
        <taxon>Pleocyemata</taxon>
        <taxon>Caridea</taxon>
        <taxon>Atyoidea</taxon>
        <taxon>Atyidae</taxon>
        <taxon>Halocaridina</taxon>
    </lineage>
</organism>
<comment type="subcellular location">
    <subcellularLocation>
        <location evidence="1">Membrane</location>
    </subcellularLocation>
</comment>
<dbReference type="InterPro" id="IPR053219">
    <property type="entry name" value="GPCR_Dmsr-1"/>
</dbReference>
<dbReference type="PANTHER" id="PTHR46273">
    <property type="entry name" value="MYOSUPPRESSIN RECEPTOR 1, ISOFORM B-RELATED"/>
    <property type="match status" value="1"/>
</dbReference>
<comment type="caution">
    <text evidence="7">The sequence shown here is derived from an EMBL/GenBank/DDBJ whole genome shotgun (WGS) entry which is preliminary data.</text>
</comment>
<dbReference type="SUPFAM" id="SSF81321">
    <property type="entry name" value="Family A G protein-coupled receptor-like"/>
    <property type="match status" value="1"/>
</dbReference>
<evidence type="ECO:0000259" key="6">
    <source>
        <dbReference type="PROSITE" id="PS50262"/>
    </source>
</evidence>
<dbReference type="AlphaFoldDB" id="A0AAN8ZZD5"/>
<dbReference type="Pfam" id="PF10324">
    <property type="entry name" value="7TM_GPCR_Srw"/>
    <property type="match status" value="1"/>
</dbReference>
<evidence type="ECO:0000256" key="5">
    <source>
        <dbReference type="SAM" id="Phobius"/>
    </source>
</evidence>
<sequence>ENLIKMGTPTMESDRKLPRMEKITEKTSRMLLTVLLLFLVTELPQGILSLLSGIYGHKFFLQCYHHWGEVMDLLALINGTVNFLLYYVMSHQFRLTFSYLFRSPPPIILSPRLPRGTASTQL</sequence>
<evidence type="ECO:0000256" key="4">
    <source>
        <dbReference type="ARBA" id="ARBA00023136"/>
    </source>
</evidence>
<proteinExistence type="predicted"/>
<dbReference type="InterPro" id="IPR017452">
    <property type="entry name" value="GPCR_Rhodpsn_7TM"/>
</dbReference>
<keyword evidence="4 5" id="KW-0472">Membrane</keyword>
<dbReference type="EMBL" id="JAXCGZ010019152">
    <property type="protein sequence ID" value="KAK7066520.1"/>
    <property type="molecule type" value="Genomic_DNA"/>
</dbReference>
<dbReference type="Gene3D" id="1.20.1070.10">
    <property type="entry name" value="Rhodopsin 7-helix transmembrane proteins"/>
    <property type="match status" value="1"/>
</dbReference>
<feature type="non-terminal residue" evidence="7">
    <location>
        <position position="1"/>
    </location>
</feature>
<keyword evidence="8" id="KW-1185">Reference proteome</keyword>
<dbReference type="GO" id="GO:0005886">
    <property type="term" value="C:plasma membrane"/>
    <property type="evidence" value="ECO:0007669"/>
    <property type="project" value="TreeGrafter"/>
</dbReference>
<dbReference type="GO" id="GO:0008528">
    <property type="term" value="F:G protein-coupled peptide receptor activity"/>
    <property type="evidence" value="ECO:0007669"/>
    <property type="project" value="InterPro"/>
</dbReference>
<keyword evidence="3 5" id="KW-1133">Transmembrane helix</keyword>
<dbReference type="InterPro" id="IPR019427">
    <property type="entry name" value="7TM_GPCR_serpentine_rcpt_Srw"/>
</dbReference>
<feature type="transmembrane region" description="Helical" evidence="5">
    <location>
        <begin position="73"/>
        <end position="89"/>
    </location>
</feature>
<accession>A0AAN8ZZD5</accession>
<evidence type="ECO:0000313" key="7">
    <source>
        <dbReference type="EMBL" id="KAK7066520.1"/>
    </source>
</evidence>
<dbReference type="PANTHER" id="PTHR46273:SF4">
    <property type="entry name" value="AT19640P"/>
    <property type="match status" value="1"/>
</dbReference>
<gene>
    <name evidence="7" type="primary">dmsr-8_1</name>
    <name evidence="7" type="ORF">SK128_011624</name>
</gene>
<evidence type="ECO:0000256" key="1">
    <source>
        <dbReference type="ARBA" id="ARBA00004370"/>
    </source>
</evidence>
<name>A0AAN8ZZD5_HALRR</name>
<dbReference type="PROSITE" id="PS50262">
    <property type="entry name" value="G_PROTEIN_RECEP_F1_2"/>
    <property type="match status" value="1"/>
</dbReference>
<keyword evidence="2 5" id="KW-0812">Transmembrane</keyword>
<evidence type="ECO:0000313" key="8">
    <source>
        <dbReference type="Proteomes" id="UP001381693"/>
    </source>
</evidence>
<feature type="domain" description="G-protein coupled receptors family 1 profile" evidence="6">
    <location>
        <begin position="1"/>
        <end position="86"/>
    </location>
</feature>
<reference evidence="7 8" key="1">
    <citation type="submission" date="2023-11" db="EMBL/GenBank/DDBJ databases">
        <title>Halocaridina rubra genome assembly.</title>
        <authorList>
            <person name="Smith C."/>
        </authorList>
    </citation>
    <scope>NUCLEOTIDE SEQUENCE [LARGE SCALE GENOMIC DNA]</scope>
    <source>
        <strain evidence="7">EP-1</strain>
        <tissue evidence="7">Whole</tissue>
    </source>
</reference>
<evidence type="ECO:0000256" key="2">
    <source>
        <dbReference type="ARBA" id="ARBA00022692"/>
    </source>
</evidence>
<dbReference type="Proteomes" id="UP001381693">
    <property type="component" value="Unassembled WGS sequence"/>
</dbReference>